<dbReference type="Pfam" id="PF01554">
    <property type="entry name" value="MatE"/>
    <property type="match status" value="2"/>
</dbReference>
<gene>
    <name evidence="11" type="ORF">ACFOZ1_08910</name>
</gene>
<feature type="transmembrane region" description="Helical" evidence="10">
    <location>
        <begin position="250"/>
        <end position="267"/>
    </location>
</feature>
<dbReference type="EMBL" id="JBHSDV010000002">
    <property type="protein sequence ID" value="MFC4387930.1"/>
    <property type="molecule type" value="Genomic_DNA"/>
</dbReference>
<evidence type="ECO:0000313" key="12">
    <source>
        <dbReference type="Proteomes" id="UP001595880"/>
    </source>
</evidence>
<dbReference type="PANTHER" id="PTHR43823">
    <property type="entry name" value="SPORULATION PROTEIN YKVU"/>
    <property type="match status" value="1"/>
</dbReference>
<feature type="transmembrane region" description="Helical" evidence="10">
    <location>
        <begin position="273"/>
        <end position="300"/>
    </location>
</feature>
<dbReference type="InterPro" id="IPR051327">
    <property type="entry name" value="MATE_MepA_subfamily"/>
</dbReference>
<dbReference type="InterPro" id="IPR048279">
    <property type="entry name" value="MdtK-like"/>
</dbReference>
<keyword evidence="7 10" id="KW-1133">Transmembrane helix</keyword>
<feature type="transmembrane region" description="Helical" evidence="10">
    <location>
        <begin position="320"/>
        <end position="342"/>
    </location>
</feature>
<keyword evidence="8 10" id="KW-0472">Membrane</keyword>
<evidence type="ECO:0000256" key="4">
    <source>
        <dbReference type="ARBA" id="ARBA00022448"/>
    </source>
</evidence>
<keyword evidence="12" id="KW-1185">Reference proteome</keyword>
<feature type="transmembrane region" description="Helical" evidence="10">
    <location>
        <begin position="417"/>
        <end position="437"/>
    </location>
</feature>
<dbReference type="PANTHER" id="PTHR43823:SF3">
    <property type="entry name" value="MULTIDRUG EXPORT PROTEIN MEPA"/>
    <property type="match status" value="1"/>
</dbReference>
<feature type="transmembrane region" description="Helical" evidence="10">
    <location>
        <begin position="15"/>
        <end position="35"/>
    </location>
</feature>
<feature type="transmembrane region" description="Helical" evidence="10">
    <location>
        <begin position="362"/>
        <end position="383"/>
    </location>
</feature>
<evidence type="ECO:0000256" key="10">
    <source>
        <dbReference type="SAM" id="Phobius"/>
    </source>
</evidence>
<feature type="transmembrane region" description="Helical" evidence="10">
    <location>
        <begin position="390"/>
        <end position="411"/>
    </location>
</feature>
<name>A0ABV8VVB0_9BACI</name>
<dbReference type="Proteomes" id="UP001595880">
    <property type="component" value="Unassembled WGS sequence"/>
</dbReference>
<evidence type="ECO:0000256" key="3">
    <source>
        <dbReference type="ARBA" id="ARBA00022106"/>
    </source>
</evidence>
<keyword evidence="9" id="KW-0046">Antibiotic resistance</keyword>
<feature type="transmembrane region" description="Helical" evidence="10">
    <location>
        <begin position="166"/>
        <end position="190"/>
    </location>
</feature>
<comment type="caution">
    <text evidence="11">The sequence shown here is derived from an EMBL/GenBank/DDBJ whole genome shotgun (WGS) entry which is preliminary data.</text>
</comment>
<feature type="transmembrane region" description="Helical" evidence="10">
    <location>
        <begin position="47"/>
        <end position="72"/>
    </location>
</feature>
<reference evidence="12" key="1">
    <citation type="journal article" date="2019" name="Int. J. Syst. Evol. Microbiol.">
        <title>The Global Catalogue of Microorganisms (GCM) 10K type strain sequencing project: providing services to taxonomists for standard genome sequencing and annotation.</title>
        <authorList>
            <consortium name="The Broad Institute Genomics Platform"/>
            <consortium name="The Broad Institute Genome Sequencing Center for Infectious Disease"/>
            <person name="Wu L."/>
            <person name="Ma J."/>
        </authorList>
    </citation>
    <scope>NUCLEOTIDE SEQUENCE [LARGE SCALE GENOMIC DNA]</scope>
    <source>
        <strain evidence="12">KACC 14058</strain>
    </source>
</reference>
<keyword evidence="4" id="KW-0813">Transport</keyword>
<proteinExistence type="inferred from homology"/>
<protein>
    <recommendedName>
        <fullName evidence="3">Multidrug export protein MepA</fullName>
    </recommendedName>
</protein>
<dbReference type="RefSeq" id="WP_390198584.1">
    <property type="nucleotide sequence ID" value="NZ_JBHSDV010000002.1"/>
</dbReference>
<evidence type="ECO:0000256" key="1">
    <source>
        <dbReference type="ARBA" id="ARBA00004651"/>
    </source>
</evidence>
<feature type="transmembrane region" description="Helical" evidence="10">
    <location>
        <begin position="196"/>
        <end position="217"/>
    </location>
</feature>
<dbReference type="CDD" id="cd13143">
    <property type="entry name" value="MATE_MepA_like"/>
    <property type="match status" value="1"/>
</dbReference>
<feature type="transmembrane region" description="Helical" evidence="10">
    <location>
        <begin position="135"/>
        <end position="154"/>
    </location>
</feature>
<feature type="transmembrane region" description="Helical" evidence="10">
    <location>
        <begin position="93"/>
        <end position="115"/>
    </location>
</feature>
<keyword evidence="6 10" id="KW-0812">Transmembrane</keyword>
<evidence type="ECO:0000313" key="11">
    <source>
        <dbReference type="EMBL" id="MFC4387930.1"/>
    </source>
</evidence>
<evidence type="ECO:0000256" key="7">
    <source>
        <dbReference type="ARBA" id="ARBA00022989"/>
    </source>
</evidence>
<dbReference type="InterPro" id="IPR002528">
    <property type="entry name" value="MATE_fam"/>
</dbReference>
<evidence type="ECO:0000256" key="6">
    <source>
        <dbReference type="ARBA" id="ARBA00022692"/>
    </source>
</evidence>
<organism evidence="11 12">
    <name type="scientific">Gracilibacillus marinus</name>
    <dbReference type="NCBI Taxonomy" id="630535"/>
    <lineage>
        <taxon>Bacteria</taxon>
        <taxon>Bacillati</taxon>
        <taxon>Bacillota</taxon>
        <taxon>Bacilli</taxon>
        <taxon>Bacillales</taxon>
        <taxon>Bacillaceae</taxon>
        <taxon>Gracilibacillus</taxon>
    </lineage>
</organism>
<accession>A0ABV8VVB0</accession>
<comment type="subcellular location">
    <subcellularLocation>
        <location evidence="1">Cell membrane</location>
        <topology evidence="1">Multi-pass membrane protein</topology>
    </subcellularLocation>
</comment>
<keyword evidence="5" id="KW-1003">Cell membrane</keyword>
<dbReference type="PIRSF" id="PIRSF006603">
    <property type="entry name" value="DinF"/>
    <property type="match status" value="1"/>
</dbReference>
<evidence type="ECO:0000256" key="8">
    <source>
        <dbReference type="ARBA" id="ARBA00023136"/>
    </source>
</evidence>
<evidence type="ECO:0000256" key="9">
    <source>
        <dbReference type="ARBA" id="ARBA00023251"/>
    </source>
</evidence>
<dbReference type="InterPro" id="IPR045070">
    <property type="entry name" value="MATE_MepA-like"/>
</dbReference>
<sequence>METQQFEKNYTLKSLIGYTTPTIAVMVFISIYTMVDGMFVARYVNATALSAINIFMPFYSVIFAIALMLGTGGSAIIAKKMGEKNNKEARSNFTFLVVCGFLLGVLIMIIGQVFLKQILGLLGANETAQLFDYTITYARIILAFSPFLILQVMFENFFVTAGKPKLNLLITLIGGGLNIVLDYIFIAVMGMGMKGAAIATAIGIIVPALIGVVYFLFSKNSVLHFVKPLIEKKVLLHACINGSSEMMTNLSSSVVTIAFNLMMLHYIGVDGVAAITIMLYVMMFLTPIFMGYSIGIAPIISYKYGSKQTTQLQFIVKRSYFFISISSLAVLVMAYVFGPLFIKAMIGGDTVVYSIAIEGFPIFSFAFLFMGLNIFTSMLFTALSNGKISAIVSFLRILVFELGGLIVLPLVFGVTGIWMALPIAEFLSVLVCFYFVVRKRHMYGYL</sequence>
<comment type="similarity">
    <text evidence="2">Belongs to the multi antimicrobial extrusion (MATE) (TC 2.A.66.1) family. MepA subfamily.</text>
</comment>
<dbReference type="NCBIfam" id="TIGR00797">
    <property type="entry name" value="matE"/>
    <property type="match status" value="1"/>
</dbReference>
<evidence type="ECO:0000256" key="2">
    <source>
        <dbReference type="ARBA" id="ARBA00008417"/>
    </source>
</evidence>
<evidence type="ECO:0000256" key="5">
    <source>
        <dbReference type="ARBA" id="ARBA00022475"/>
    </source>
</evidence>